<comment type="cofactor">
    <cofactor evidence="2">
        <name>Ca(2+)</name>
        <dbReference type="ChEBI" id="CHEBI:29108"/>
    </cofactor>
</comment>
<keyword evidence="2" id="KW-0106">Calcium</keyword>
<dbReference type="KEGG" id="tut:107369204"/>
<dbReference type="EMBL" id="CAEY01000872">
    <property type="status" value="NOT_ANNOTATED_CDS"/>
    <property type="molecule type" value="Genomic_DNA"/>
</dbReference>
<dbReference type="InterPro" id="IPR005552">
    <property type="entry name" value="Scramblase"/>
</dbReference>
<dbReference type="PANTHER" id="PTHR23248">
    <property type="entry name" value="PHOSPHOLIPID SCRAMBLASE-RELATED"/>
    <property type="match status" value="1"/>
</dbReference>
<reference evidence="4" key="2">
    <citation type="submission" date="2015-06" db="UniProtKB">
        <authorList>
            <consortium name="EnsemblMetazoa"/>
        </authorList>
    </citation>
    <scope>IDENTIFICATION</scope>
</reference>
<name>T1L0V0_TETUR</name>
<evidence type="ECO:0000256" key="1">
    <source>
        <dbReference type="ARBA" id="ARBA00005350"/>
    </source>
</evidence>
<accession>T1L0V0</accession>
<evidence type="ECO:0000313" key="5">
    <source>
        <dbReference type="Proteomes" id="UP000015104"/>
    </source>
</evidence>
<organism evidence="4 5">
    <name type="scientific">Tetranychus urticae</name>
    <name type="common">Two-spotted spider mite</name>
    <dbReference type="NCBI Taxonomy" id="32264"/>
    <lineage>
        <taxon>Eukaryota</taxon>
        <taxon>Metazoa</taxon>
        <taxon>Ecdysozoa</taxon>
        <taxon>Arthropoda</taxon>
        <taxon>Chelicerata</taxon>
        <taxon>Arachnida</taxon>
        <taxon>Acari</taxon>
        <taxon>Acariformes</taxon>
        <taxon>Trombidiformes</taxon>
        <taxon>Prostigmata</taxon>
        <taxon>Eleutherengona</taxon>
        <taxon>Raphignathae</taxon>
        <taxon>Tetranychoidea</taxon>
        <taxon>Tetranychidae</taxon>
        <taxon>Tetranychus</taxon>
    </lineage>
</organism>
<evidence type="ECO:0000313" key="4">
    <source>
        <dbReference type="EnsemblMetazoa" id="tetur30g02040.1"/>
    </source>
</evidence>
<proteinExistence type="inferred from homology"/>
<dbReference type="EnsemblMetazoa" id="tetur30g02040.1">
    <property type="protein sequence ID" value="tetur30g02040.1"/>
    <property type="gene ID" value="tetur30g02040"/>
</dbReference>
<dbReference type="AlphaFoldDB" id="T1L0V0"/>
<dbReference type="eggNOG" id="KOG0621">
    <property type="taxonomic scope" value="Eukaryota"/>
</dbReference>
<keyword evidence="2" id="KW-0564">Palmitate</keyword>
<dbReference type="OrthoDB" id="191150at2759"/>
<keyword evidence="5" id="KW-1185">Reference proteome</keyword>
<keyword evidence="2" id="KW-0449">Lipoprotein</keyword>
<sequence length="265" mass="29648">MSNPVLLSDDSSHSYDGAKLPSLQPKVQHSNTKPIKTGDDWMPMPQAYKCTPGLEYLTRIDTFLVSKKHDRDESKYTYLIKNNLDQKVYTAVEEYDQSCMCCCNTARPFDIKVFDFQQREVLNFHRLEVTASGNLCGSIKQSVSPNSKEFRICDATGQTVLLIKGPSKPYVLNQFKVLSADGKTEVGNVQSLLPNLVQGRLADADHFSISFSLDLDVNIKAVLLAALILVDGLYNRSEYSGSTYDSRRAFKSGYEIGHCLAMCFI</sequence>
<evidence type="ECO:0000256" key="2">
    <source>
        <dbReference type="RuleBase" id="RU363116"/>
    </source>
</evidence>
<gene>
    <name evidence="4" type="primary">107369204</name>
</gene>
<dbReference type="Proteomes" id="UP000015104">
    <property type="component" value="Unassembled WGS sequence"/>
</dbReference>
<reference evidence="5" key="1">
    <citation type="submission" date="2011-08" db="EMBL/GenBank/DDBJ databases">
        <authorList>
            <person name="Rombauts S."/>
        </authorList>
    </citation>
    <scope>NUCLEOTIDE SEQUENCE</scope>
    <source>
        <strain evidence="5">London</strain>
    </source>
</reference>
<feature type="compositionally biased region" description="Polar residues" evidence="3">
    <location>
        <begin position="25"/>
        <end position="34"/>
    </location>
</feature>
<dbReference type="PANTHER" id="PTHR23248:SF9">
    <property type="entry name" value="PHOSPHOLIPID SCRAMBLASE"/>
    <property type="match status" value="1"/>
</dbReference>
<comment type="function">
    <text evidence="2">May mediate accelerated ATP-independent bidirectional transbilayer migration of phospholipids upon binding calcium ions that results in a loss of phospholipid asymmetry in the plasma membrane.</text>
</comment>
<comment type="similarity">
    <text evidence="1 2">Belongs to the phospholipid scramblase family.</text>
</comment>
<protein>
    <recommendedName>
        <fullName evidence="2">Phospholipid scramblase</fullName>
    </recommendedName>
</protein>
<evidence type="ECO:0000256" key="3">
    <source>
        <dbReference type="SAM" id="MobiDB-lite"/>
    </source>
</evidence>
<dbReference type="GO" id="GO:0017128">
    <property type="term" value="F:phospholipid scramblase activity"/>
    <property type="evidence" value="ECO:0007669"/>
    <property type="project" value="InterPro"/>
</dbReference>
<dbReference type="OMA" id="KEFRICD"/>
<feature type="region of interest" description="Disordered" evidence="3">
    <location>
        <begin position="1"/>
        <end position="38"/>
    </location>
</feature>
<dbReference type="GO" id="GO:0005886">
    <property type="term" value="C:plasma membrane"/>
    <property type="evidence" value="ECO:0007669"/>
    <property type="project" value="TreeGrafter"/>
</dbReference>
<dbReference type="Pfam" id="PF03803">
    <property type="entry name" value="Scramblase"/>
    <property type="match status" value="1"/>
</dbReference>
<dbReference type="HOGENOM" id="CLU_053024_2_2_1"/>